<dbReference type="Proteomes" id="UP001211907">
    <property type="component" value="Unassembled WGS sequence"/>
</dbReference>
<dbReference type="EMBL" id="JADGJH010000702">
    <property type="protein sequence ID" value="KAJ3123989.1"/>
    <property type="molecule type" value="Genomic_DNA"/>
</dbReference>
<dbReference type="PANTHER" id="PTHR15696:SF0">
    <property type="entry name" value="TELOMERASE-BINDING PROTEIN EST1A"/>
    <property type="match status" value="1"/>
</dbReference>
<protein>
    <recommendedName>
        <fullName evidence="1">Telomerase activating protein Est1-like N-terminal domain-containing protein</fullName>
    </recommendedName>
</protein>
<accession>A0AAD5XIB6</accession>
<evidence type="ECO:0000313" key="3">
    <source>
        <dbReference type="Proteomes" id="UP001211907"/>
    </source>
</evidence>
<dbReference type="InterPro" id="IPR011990">
    <property type="entry name" value="TPR-like_helical_dom_sf"/>
</dbReference>
<dbReference type="GO" id="GO:0042162">
    <property type="term" value="F:telomeric DNA binding"/>
    <property type="evidence" value="ECO:0007669"/>
    <property type="project" value="TreeGrafter"/>
</dbReference>
<evidence type="ECO:0000313" key="2">
    <source>
        <dbReference type="EMBL" id="KAJ3123989.1"/>
    </source>
</evidence>
<dbReference type="SUPFAM" id="SSF48452">
    <property type="entry name" value="TPR-like"/>
    <property type="match status" value="1"/>
</dbReference>
<comment type="caution">
    <text evidence="2">The sequence shown here is derived from an EMBL/GenBank/DDBJ whole genome shotgun (WGS) entry which is preliminary data.</text>
</comment>
<gene>
    <name evidence="2" type="ORF">HK100_011416</name>
</gene>
<dbReference type="Gene3D" id="1.25.40.10">
    <property type="entry name" value="Tetratricopeptide repeat domain"/>
    <property type="match status" value="1"/>
</dbReference>
<dbReference type="GO" id="GO:0000184">
    <property type="term" value="P:nuclear-transcribed mRNA catabolic process, nonsense-mediated decay"/>
    <property type="evidence" value="ECO:0007669"/>
    <property type="project" value="TreeGrafter"/>
</dbReference>
<sequence>MDRENQAELLVGDYKLAIERGVETVLWKHHYSRIGTFRSEITAAKKDRNAPALTVAQAAFREFLDDAIFFYVRLVIRLAEAHSLKRVIRIFVMHQALRSFVVC</sequence>
<name>A0AAD5XIB6_9FUNG</name>
<dbReference type="PANTHER" id="PTHR15696">
    <property type="entry name" value="SMG-7 SUPPRESSOR WITH MORPHOLOGICAL EFFECT ON GENITALIA PROTEIN 7"/>
    <property type="match status" value="1"/>
</dbReference>
<reference evidence="2" key="1">
    <citation type="submission" date="2020-05" db="EMBL/GenBank/DDBJ databases">
        <title>Phylogenomic resolution of chytrid fungi.</title>
        <authorList>
            <person name="Stajich J.E."/>
            <person name="Amses K."/>
            <person name="Simmons R."/>
            <person name="Seto K."/>
            <person name="Myers J."/>
            <person name="Bonds A."/>
            <person name="Quandt C.A."/>
            <person name="Barry K."/>
            <person name="Liu P."/>
            <person name="Grigoriev I."/>
            <person name="Longcore J.E."/>
            <person name="James T.Y."/>
        </authorList>
    </citation>
    <scope>NUCLEOTIDE SEQUENCE</scope>
    <source>
        <strain evidence="2">JEL0513</strain>
    </source>
</reference>
<dbReference type="Pfam" id="PF10374">
    <property type="entry name" value="EST1"/>
    <property type="match status" value="1"/>
</dbReference>
<dbReference type="InterPro" id="IPR019458">
    <property type="entry name" value="Est1-like_N"/>
</dbReference>
<keyword evidence="3" id="KW-1185">Reference proteome</keyword>
<evidence type="ECO:0000259" key="1">
    <source>
        <dbReference type="Pfam" id="PF10374"/>
    </source>
</evidence>
<dbReference type="GO" id="GO:0005697">
    <property type="term" value="C:telomerase holoenzyme complex"/>
    <property type="evidence" value="ECO:0007669"/>
    <property type="project" value="TreeGrafter"/>
</dbReference>
<dbReference type="AlphaFoldDB" id="A0AAD5XIB6"/>
<organism evidence="2 3">
    <name type="scientific">Physocladia obscura</name>
    <dbReference type="NCBI Taxonomy" id="109957"/>
    <lineage>
        <taxon>Eukaryota</taxon>
        <taxon>Fungi</taxon>
        <taxon>Fungi incertae sedis</taxon>
        <taxon>Chytridiomycota</taxon>
        <taxon>Chytridiomycota incertae sedis</taxon>
        <taxon>Chytridiomycetes</taxon>
        <taxon>Chytridiales</taxon>
        <taxon>Chytriomycetaceae</taxon>
        <taxon>Physocladia</taxon>
    </lineage>
</organism>
<dbReference type="GO" id="GO:0070034">
    <property type="term" value="F:telomerase RNA binding"/>
    <property type="evidence" value="ECO:0007669"/>
    <property type="project" value="TreeGrafter"/>
</dbReference>
<dbReference type="InterPro" id="IPR045153">
    <property type="entry name" value="Est1/Ebs1-like"/>
</dbReference>
<proteinExistence type="predicted"/>
<feature type="domain" description="Telomerase activating protein Est1-like N-terminal" evidence="1">
    <location>
        <begin position="22"/>
        <end position="88"/>
    </location>
</feature>